<dbReference type="PANTHER" id="PTHR45953">
    <property type="entry name" value="IDURONATE 2-SULFATASE"/>
    <property type="match status" value="1"/>
</dbReference>
<sequence>MKLFAIRILILFVLIIFCVFCDSNKKIKVKPNVLFIAVDDLNDWVGVMGGHELAITPNLDRLAEKGMLFTNAHSPMPVCVASRNALLSGMHPTSTGWYSLVRDHDAMVKSYSSIMSGKKMLPALFKSNGYDTYCAGKIFHKGVTDYPFLMDSLWNDVLPSYKEKLRQIDYDRGDGYGGYIFYPFPKGGSQLKNFFGNSLKTGHSLCGGPLDKEDIPQGKMYDELIADYAIDKINKKHEKPFFISAGFVRPHVPYTAPSKYFDLYNIDDIKIPETLSEEIKNIPLVGKSIIYNYGVNGKGDYQVVNELGVDYWKHLIHSYLACVTFVDDQIGRVLRALEKSEYSSNTIIVLWSDHGQSLGEKRNFRKMSLWDESSKVPLYISLPEMDEGLTCSNPVSLLDVYPTLVDLCELPEPSHLEGNSLKPLIANPSMDWNIPVLISWRYKNYAVRSKDYKYIQYRDGSQELYDMKIDPSERNNLALYENYKHIINEHKKWIPKNPRLPVGSTDWKGDEIDLTLEKWKVNDSIPTWLVE</sequence>
<evidence type="ECO:0000259" key="7">
    <source>
        <dbReference type="Pfam" id="PF00884"/>
    </source>
</evidence>
<keyword evidence="4" id="KW-0732">Signal</keyword>
<dbReference type="PANTHER" id="PTHR45953:SF1">
    <property type="entry name" value="IDURONATE 2-SULFATASE"/>
    <property type="match status" value="1"/>
</dbReference>
<keyword evidence="9" id="KW-1185">Reference proteome</keyword>
<dbReference type="PROSITE" id="PS00149">
    <property type="entry name" value="SULFATASE_2"/>
    <property type="match status" value="1"/>
</dbReference>
<dbReference type="GO" id="GO:0046872">
    <property type="term" value="F:metal ion binding"/>
    <property type="evidence" value="ECO:0007669"/>
    <property type="project" value="UniProtKB-KW"/>
</dbReference>
<keyword evidence="3" id="KW-0479">Metal-binding</keyword>
<accession>A0A5C4SQ31</accession>
<name>A0A5C4SQ31_9FLAO</name>
<evidence type="ECO:0000256" key="3">
    <source>
        <dbReference type="ARBA" id="ARBA00022723"/>
    </source>
</evidence>
<comment type="caution">
    <text evidence="8">The sequence shown here is derived from an EMBL/GenBank/DDBJ whole genome shotgun (WGS) entry which is preliminary data.</text>
</comment>
<gene>
    <name evidence="8" type="ORF">FGF67_03300</name>
</gene>
<comment type="similarity">
    <text evidence="2">Belongs to the sulfatase family.</text>
</comment>
<evidence type="ECO:0000256" key="4">
    <source>
        <dbReference type="ARBA" id="ARBA00022729"/>
    </source>
</evidence>
<organism evidence="8 9">
    <name type="scientific">Allotamlana fucoidanivorans</name>
    <dbReference type="NCBI Taxonomy" id="2583814"/>
    <lineage>
        <taxon>Bacteria</taxon>
        <taxon>Pseudomonadati</taxon>
        <taxon>Bacteroidota</taxon>
        <taxon>Flavobacteriia</taxon>
        <taxon>Flavobacteriales</taxon>
        <taxon>Flavobacteriaceae</taxon>
        <taxon>Allotamlana</taxon>
    </lineage>
</organism>
<dbReference type="AlphaFoldDB" id="A0A5C4SQ31"/>
<keyword evidence="6" id="KW-0106">Calcium</keyword>
<dbReference type="EMBL" id="VDCS01000003">
    <property type="protein sequence ID" value="TNJ46036.1"/>
    <property type="molecule type" value="Genomic_DNA"/>
</dbReference>
<protein>
    <submittedName>
        <fullName evidence="8">Sulfatase</fullName>
    </submittedName>
</protein>
<keyword evidence="5" id="KW-0378">Hydrolase</keyword>
<evidence type="ECO:0000256" key="2">
    <source>
        <dbReference type="ARBA" id="ARBA00008779"/>
    </source>
</evidence>
<evidence type="ECO:0000256" key="6">
    <source>
        <dbReference type="ARBA" id="ARBA00022837"/>
    </source>
</evidence>
<dbReference type="Pfam" id="PF00884">
    <property type="entry name" value="Sulfatase"/>
    <property type="match status" value="1"/>
</dbReference>
<evidence type="ECO:0000256" key="1">
    <source>
        <dbReference type="ARBA" id="ARBA00001913"/>
    </source>
</evidence>
<reference evidence="8 9" key="1">
    <citation type="submission" date="2019-05" db="EMBL/GenBank/DDBJ databases">
        <title>Tamlana fucoidanivorans sp. nov., isolated from the surface of algae collected from Fujian province in China.</title>
        <authorList>
            <person name="Li J."/>
        </authorList>
    </citation>
    <scope>NUCLEOTIDE SEQUENCE [LARGE SCALE GENOMIC DNA]</scope>
    <source>
        <strain evidence="8 9">CW2-9</strain>
    </source>
</reference>
<dbReference type="CDD" id="cd16030">
    <property type="entry name" value="iduronate-2-sulfatase"/>
    <property type="match status" value="1"/>
</dbReference>
<evidence type="ECO:0000313" key="9">
    <source>
        <dbReference type="Proteomes" id="UP000308713"/>
    </source>
</evidence>
<dbReference type="GO" id="GO:0005737">
    <property type="term" value="C:cytoplasm"/>
    <property type="evidence" value="ECO:0007669"/>
    <property type="project" value="TreeGrafter"/>
</dbReference>
<dbReference type="InterPro" id="IPR024607">
    <property type="entry name" value="Sulfatase_CS"/>
</dbReference>
<dbReference type="InterPro" id="IPR000917">
    <property type="entry name" value="Sulfatase_N"/>
</dbReference>
<dbReference type="InterPro" id="IPR017850">
    <property type="entry name" value="Alkaline_phosphatase_core_sf"/>
</dbReference>
<dbReference type="Proteomes" id="UP000308713">
    <property type="component" value="Unassembled WGS sequence"/>
</dbReference>
<dbReference type="Gene3D" id="3.40.720.10">
    <property type="entry name" value="Alkaline Phosphatase, subunit A"/>
    <property type="match status" value="1"/>
</dbReference>
<comment type="cofactor">
    <cofactor evidence="1">
        <name>Ca(2+)</name>
        <dbReference type="ChEBI" id="CHEBI:29108"/>
    </cofactor>
</comment>
<evidence type="ECO:0000256" key="5">
    <source>
        <dbReference type="ARBA" id="ARBA00022801"/>
    </source>
</evidence>
<evidence type="ECO:0000313" key="8">
    <source>
        <dbReference type="EMBL" id="TNJ46036.1"/>
    </source>
</evidence>
<proteinExistence type="inferred from homology"/>
<dbReference type="GO" id="GO:0004423">
    <property type="term" value="F:iduronate-2-sulfatase activity"/>
    <property type="evidence" value="ECO:0007669"/>
    <property type="project" value="InterPro"/>
</dbReference>
<dbReference type="InterPro" id="IPR035874">
    <property type="entry name" value="IDS"/>
</dbReference>
<feature type="domain" description="Sulfatase N-terminal" evidence="7">
    <location>
        <begin position="31"/>
        <end position="407"/>
    </location>
</feature>
<dbReference type="SUPFAM" id="SSF53649">
    <property type="entry name" value="Alkaline phosphatase-like"/>
    <property type="match status" value="1"/>
</dbReference>